<reference evidence="1" key="1">
    <citation type="submission" date="2023-05" db="EMBL/GenBank/DDBJ databases">
        <title>Nepenthes gracilis genome sequencing.</title>
        <authorList>
            <person name="Fukushima K."/>
        </authorList>
    </citation>
    <scope>NUCLEOTIDE SEQUENCE</scope>
    <source>
        <strain evidence="1">SING2019-196</strain>
    </source>
</reference>
<sequence>MITSAPCSTILETEGSDPSIPPHPYPILKSLLTTYLDFPDLMMVHCPGITGVPVHGQPENIYGQIRNIIVYVIPDKSIVLSTTIASSTCKYIRMRLYKQSEALTFEISSVDNTNVIKKGRK</sequence>
<evidence type="ECO:0000313" key="1">
    <source>
        <dbReference type="EMBL" id="GMH21586.1"/>
    </source>
</evidence>
<dbReference type="EMBL" id="BSYO01000023">
    <property type="protein sequence ID" value="GMH21586.1"/>
    <property type="molecule type" value="Genomic_DNA"/>
</dbReference>
<evidence type="ECO:0000313" key="2">
    <source>
        <dbReference type="Proteomes" id="UP001279734"/>
    </source>
</evidence>
<accession>A0AAD3XZE6</accession>
<gene>
    <name evidence="1" type="ORF">Nepgr_023428</name>
</gene>
<name>A0AAD3XZE6_NEPGR</name>
<dbReference type="Proteomes" id="UP001279734">
    <property type="component" value="Unassembled WGS sequence"/>
</dbReference>
<comment type="caution">
    <text evidence="1">The sequence shown here is derived from an EMBL/GenBank/DDBJ whole genome shotgun (WGS) entry which is preliminary data.</text>
</comment>
<organism evidence="1 2">
    <name type="scientific">Nepenthes gracilis</name>
    <name type="common">Slender pitcher plant</name>
    <dbReference type="NCBI Taxonomy" id="150966"/>
    <lineage>
        <taxon>Eukaryota</taxon>
        <taxon>Viridiplantae</taxon>
        <taxon>Streptophyta</taxon>
        <taxon>Embryophyta</taxon>
        <taxon>Tracheophyta</taxon>
        <taxon>Spermatophyta</taxon>
        <taxon>Magnoliopsida</taxon>
        <taxon>eudicotyledons</taxon>
        <taxon>Gunneridae</taxon>
        <taxon>Pentapetalae</taxon>
        <taxon>Caryophyllales</taxon>
        <taxon>Nepenthaceae</taxon>
        <taxon>Nepenthes</taxon>
    </lineage>
</organism>
<protein>
    <submittedName>
        <fullName evidence="1">Uncharacterized protein</fullName>
    </submittedName>
</protein>
<dbReference type="AlphaFoldDB" id="A0AAD3XZE6"/>
<keyword evidence="2" id="KW-1185">Reference proteome</keyword>
<proteinExistence type="predicted"/>